<dbReference type="SMART" id="SM00137">
    <property type="entry name" value="MAM"/>
    <property type="match status" value="8"/>
</dbReference>
<dbReference type="Pfam" id="PF00057">
    <property type="entry name" value="Ldl_recept_a"/>
    <property type="match status" value="1"/>
</dbReference>
<evidence type="ECO:0000256" key="2">
    <source>
        <dbReference type="PROSITE-ProRule" id="PRU00124"/>
    </source>
</evidence>
<feature type="domain" description="MAM" evidence="4">
    <location>
        <begin position="1392"/>
        <end position="1466"/>
    </location>
</feature>
<comment type="caution">
    <text evidence="5">The sequence shown here is derived from an EMBL/GenBank/DDBJ whole genome shotgun (WGS) entry which is preliminary data.</text>
</comment>
<feature type="disulfide bond" evidence="2">
    <location>
        <begin position="1359"/>
        <end position="1377"/>
    </location>
</feature>
<dbReference type="SUPFAM" id="SSF57424">
    <property type="entry name" value="LDL receptor-like module"/>
    <property type="match status" value="1"/>
</dbReference>
<evidence type="ECO:0000259" key="4">
    <source>
        <dbReference type="PROSITE" id="PS50060"/>
    </source>
</evidence>
<reference evidence="5 6" key="1">
    <citation type="journal article" date="2017" name="PLoS Biol.">
        <title>The sea cucumber genome provides insights into morphological evolution and visceral regeneration.</title>
        <authorList>
            <person name="Zhang X."/>
            <person name="Sun L."/>
            <person name="Yuan J."/>
            <person name="Sun Y."/>
            <person name="Gao Y."/>
            <person name="Zhang L."/>
            <person name="Li S."/>
            <person name="Dai H."/>
            <person name="Hamel J.F."/>
            <person name="Liu C."/>
            <person name="Yu Y."/>
            <person name="Liu S."/>
            <person name="Lin W."/>
            <person name="Guo K."/>
            <person name="Jin S."/>
            <person name="Xu P."/>
            <person name="Storey K.B."/>
            <person name="Huan P."/>
            <person name="Zhang T."/>
            <person name="Zhou Y."/>
            <person name="Zhang J."/>
            <person name="Lin C."/>
            <person name="Li X."/>
            <person name="Xing L."/>
            <person name="Huo D."/>
            <person name="Sun M."/>
            <person name="Wang L."/>
            <person name="Mercier A."/>
            <person name="Li F."/>
            <person name="Yang H."/>
            <person name="Xiang J."/>
        </authorList>
    </citation>
    <scope>NUCLEOTIDE SEQUENCE [LARGE SCALE GENOMIC DNA]</scope>
    <source>
        <strain evidence="5">Shaxun</strain>
        <tissue evidence="5">Muscle</tissue>
    </source>
</reference>
<dbReference type="OrthoDB" id="412155at2759"/>
<dbReference type="CDD" id="cd06263">
    <property type="entry name" value="MAM"/>
    <property type="match status" value="7"/>
</dbReference>
<dbReference type="CDD" id="cd00112">
    <property type="entry name" value="LDLa"/>
    <property type="match status" value="2"/>
</dbReference>
<dbReference type="Proteomes" id="UP000230750">
    <property type="component" value="Unassembled WGS sequence"/>
</dbReference>
<evidence type="ECO:0000256" key="1">
    <source>
        <dbReference type="ARBA" id="ARBA00023157"/>
    </source>
</evidence>
<feature type="domain" description="MAM" evidence="4">
    <location>
        <begin position="646"/>
        <end position="806"/>
    </location>
</feature>
<dbReference type="PROSITE" id="PS01209">
    <property type="entry name" value="LDLRA_1"/>
    <property type="match status" value="1"/>
</dbReference>
<feature type="compositionally biased region" description="Basic residues" evidence="3">
    <location>
        <begin position="1029"/>
        <end position="1043"/>
    </location>
</feature>
<dbReference type="PRINTS" id="PR00020">
    <property type="entry name" value="MAMDOMAIN"/>
</dbReference>
<feature type="disulfide bond" evidence="2">
    <location>
        <begin position="1169"/>
        <end position="1184"/>
    </location>
</feature>
<dbReference type="PROSITE" id="PS50068">
    <property type="entry name" value="LDLRA_2"/>
    <property type="match status" value="2"/>
</dbReference>
<evidence type="ECO:0000256" key="3">
    <source>
        <dbReference type="SAM" id="MobiDB-lite"/>
    </source>
</evidence>
<dbReference type="PRINTS" id="PR00261">
    <property type="entry name" value="LDLRECEPTOR"/>
</dbReference>
<dbReference type="Gene3D" id="2.60.120.200">
    <property type="match status" value="9"/>
</dbReference>
<dbReference type="Pfam" id="PF00629">
    <property type="entry name" value="MAM"/>
    <property type="match status" value="9"/>
</dbReference>
<keyword evidence="1 2" id="KW-1015">Disulfide bond</keyword>
<feature type="domain" description="MAM" evidence="4">
    <location>
        <begin position="320"/>
        <end position="484"/>
    </location>
</feature>
<dbReference type="InterPro" id="IPR013320">
    <property type="entry name" value="ConA-like_dom_sf"/>
</dbReference>
<dbReference type="SMART" id="SM00192">
    <property type="entry name" value="LDLa"/>
    <property type="match status" value="2"/>
</dbReference>
<evidence type="ECO:0000313" key="5">
    <source>
        <dbReference type="EMBL" id="PIK50173.1"/>
    </source>
</evidence>
<keyword evidence="5" id="KW-0675">Receptor</keyword>
<evidence type="ECO:0000313" key="6">
    <source>
        <dbReference type="Proteomes" id="UP000230750"/>
    </source>
</evidence>
<dbReference type="GO" id="GO:0016020">
    <property type="term" value="C:membrane"/>
    <property type="evidence" value="ECO:0007669"/>
    <property type="project" value="InterPro"/>
</dbReference>
<feature type="domain" description="MAM" evidence="4">
    <location>
        <begin position="808"/>
        <end position="981"/>
    </location>
</feature>
<feature type="region of interest" description="Disordered" evidence="3">
    <location>
        <begin position="1013"/>
        <end position="1052"/>
    </location>
</feature>
<feature type="domain" description="MAM" evidence="4">
    <location>
        <begin position="486"/>
        <end position="648"/>
    </location>
</feature>
<dbReference type="PANTHER" id="PTHR23282:SF101">
    <property type="entry name" value="MAM DOMAIN-CONTAINING PROTEIN"/>
    <property type="match status" value="1"/>
</dbReference>
<proteinExistence type="predicted"/>
<feature type="domain" description="MAM" evidence="4">
    <location>
        <begin position="154"/>
        <end position="318"/>
    </location>
</feature>
<dbReference type="InterPro" id="IPR051560">
    <property type="entry name" value="MAM_domain-containing"/>
</dbReference>
<dbReference type="InterPro" id="IPR000998">
    <property type="entry name" value="MAM_dom"/>
</dbReference>
<dbReference type="InterPro" id="IPR002172">
    <property type="entry name" value="LDrepeatLR_classA_rpt"/>
</dbReference>
<dbReference type="InterPro" id="IPR036055">
    <property type="entry name" value="LDL_receptor-like_sf"/>
</dbReference>
<organism evidence="5 6">
    <name type="scientific">Stichopus japonicus</name>
    <name type="common">Sea cucumber</name>
    <dbReference type="NCBI Taxonomy" id="307972"/>
    <lineage>
        <taxon>Eukaryota</taxon>
        <taxon>Metazoa</taxon>
        <taxon>Echinodermata</taxon>
        <taxon>Eleutherozoa</taxon>
        <taxon>Echinozoa</taxon>
        <taxon>Holothuroidea</taxon>
        <taxon>Aspidochirotacea</taxon>
        <taxon>Aspidochirotida</taxon>
        <taxon>Stichopodidae</taxon>
        <taxon>Apostichopus</taxon>
    </lineage>
</organism>
<accession>A0A2G8KQ85</accession>
<comment type="caution">
    <text evidence="2">Lacks conserved residue(s) required for the propagation of feature annotation.</text>
</comment>
<dbReference type="PROSITE" id="PS00740">
    <property type="entry name" value="MAM_1"/>
    <property type="match status" value="1"/>
</dbReference>
<feature type="domain" description="MAM" evidence="4">
    <location>
        <begin position="1"/>
        <end position="150"/>
    </location>
</feature>
<sequence>MGLYTWKRQLARTAPSAIAPSVDHSTQTVDGYYMYVDSSQGTFGLSAVFQSPPTLGNTGVRCSLTFWYHLYGGDAGTLIAFLYENFVPVDSFSVTGDQGNQWNKGTLAIGPRTAAEYLVRFEATPGSGFGDPNGHADIAVDDISFQECGSSNDINCDFGPADASTLCGWIQDTEDDFDWSFRTGSTPSYFTGPKFDHTTPEGDGYYLYTEVSKATKGDVARLSSGEIRSTGNNDYCFSFWYHMYGPTIGSLNVYIKTTDTETQIFHKRGVQEFAWLSSFLPISVTSSFEVIIEGIGGPGFEGDIAIDDIIYESVACPPTPDCEFEADFCGWTNVDDDAVSFDWERGANGDPVLGTGPSTDHTTESPTGYFVFANAAFKAEGSEARLASPPYSVRGVHCLSFFYFMYGDDIGTLYIYKQDSGDQFVPPIWVKSGDHGIYWRQGEVEIHPTLDTDFKIYFEVLAGSSLEGSIAIDDVVLTQGLCPLEDFCDFERGLCTWQNDFTHDDFDWLRDGAGTGTGGTGPQEDHTLNSKRGYYIYVESSSPQQKGDKAWFVSDRIPPTGGRCLDIWYHMFGNAVGTLNVYTQGANAVSPELLWSISGSQGNVWRNAKLNLQSGTEFHIIFEGVAGFNSSSDIALDDLYIEHIPCPVTQAPQPPLRYHPHIDKSDRLDWTVKKGKTSSSGTGPTNDHTTGTASGYYVYLETSSGSNNFNARLVSSTLISDVDYCMEFYYHMYGQNINQLNVYLLDQSETMIWTKQGNQGDKWSQAVIQFTHTGTYQVIVEALKGSSFQGDIAVDDIRFYVGTCPPTSSCDFEFDSCGYLPHPLNDFDWNNLKQKTRPRLFKPTIRMERQLVNIICKVKICKGHYMYASLSNRLTDSRGAIMSGFYPPTDGTCVRFFVAPVGDLDAGSLRIKQRSPSGIETELAMFPAGRLHQWHIGEVTLYSNIPDEGIAIIFEANRGNGTLSGGFAIDDIDVVQGICYAPGACSFEDLNLCTWQNVEEEEADDFDWVVKSGRTPTSGTGPSEDHTLGRHRGVMLSSSHRHPREKDSRPRSCPHCCLETGPDVWSSISHVGDQMGTLNVYKRTEDLKMENVFTLSENKGDVWRKAQVTLDTSERVYDILIEGVVGTGLRSDIALDDVRFFDGECPEEGSTCDFYCQEGASCIDRSKVCDFISDCPNSHDEDSCGYACTFQEDACGWTNGEESAFTWARGRQQSPEDNTGPFIDHTSLSPLVTYLPFCRVLHLSDLRRRYPGWGSLTSPTLHNSAAGCDLHFWVHISGTDVGYLDVLLDTDYSSRRLLRVERSFTSAEWDQNIVPIGRVTGARSFAVEGAIAIDDILFSGCNLPLNTSEPCDEVYEFRCDRNACIPQKQLCDFSDDCGDFSDEKNETCTEYEQCDFESGFCSFVNQDTDNVDWIRSSGLENDDGPGFDHTLLRSAGSYLYIGDGPYSLNNAVLAGPIFQGGFSSGCSIVFGSTSTVIIPVSQFDTAQSKGVRKTTFTTSGVRSGITG</sequence>
<feature type="domain" description="MAM" evidence="4">
    <location>
        <begin position="983"/>
        <end position="1147"/>
    </location>
</feature>
<protein>
    <submittedName>
        <fullName evidence="5">Putative MAM and LDL-receptor class A domain-containing protein 1</fullName>
    </submittedName>
</protein>
<dbReference type="PROSITE" id="PS50060">
    <property type="entry name" value="MAM_2"/>
    <property type="match status" value="9"/>
</dbReference>
<dbReference type="InterPro" id="IPR023415">
    <property type="entry name" value="LDLR_class-A_CS"/>
</dbReference>
<feature type="domain" description="MAM" evidence="4">
    <location>
        <begin position="1186"/>
        <end position="1343"/>
    </location>
</feature>
<keyword evidence="6" id="KW-1185">Reference proteome</keyword>
<dbReference type="PANTHER" id="PTHR23282">
    <property type="entry name" value="APICAL ENDOSOMAL GLYCOPROTEIN PRECURSOR"/>
    <property type="match status" value="1"/>
</dbReference>
<gene>
    <name evidence="5" type="ORF">BSL78_12971</name>
</gene>
<name>A0A2G8KQ85_STIJA</name>
<dbReference type="EMBL" id="MRZV01000431">
    <property type="protein sequence ID" value="PIK50173.1"/>
    <property type="molecule type" value="Genomic_DNA"/>
</dbReference>
<dbReference type="Gene3D" id="4.10.400.10">
    <property type="entry name" value="Low-density Lipoprotein Receptor"/>
    <property type="match status" value="2"/>
</dbReference>
<dbReference type="STRING" id="307972.A0A2G8KQ85"/>
<dbReference type="SUPFAM" id="SSF49899">
    <property type="entry name" value="Concanavalin A-like lectins/glucanases"/>
    <property type="match status" value="9"/>
</dbReference>